<evidence type="ECO:0000313" key="2">
    <source>
        <dbReference type="Proteomes" id="UP000435138"/>
    </source>
</evidence>
<accession>A0A6A8AFD5</accession>
<organism evidence="1 2">
    <name type="scientific">Endobacterium cereale</name>
    <dbReference type="NCBI Taxonomy" id="2663029"/>
    <lineage>
        <taxon>Bacteria</taxon>
        <taxon>Pseudomonadati</taxon>
        <taxon>Pseudomonadota</taxon>
        <taxon>Alphaproteobacteria</taxon>
        <taxon>Hyphomicrobiales</taxon>
        <taxon>Rhizobiaceae</taxon>
        <taxon>Endobacterium</taxon>
    </lineage>
</organism>
<keyword evidence="2" id="KW-1185">Reference proteome</keyword>
<evidence type="ECO:0000313" key="1">
    <source>
        <dbReference type="EMBL" id="MQY47461.1"/>
    </source>
</evidence>
<name>A0A6A8AFD5_9HYPH</name>
<dbReference type="RefSeq" id="WP_153354947.1">
    <property type="nucleotide sequence ID" value="NZ_JAYKOO010000007.1"/>
</dbReference>
<comment type="caution">
    <text evidence="1">The sequence shown here is derived from an EMBL/GenBank/DDBJ whole genome shotgun (WGS) entry which is preliminary data.</text>
</comment>
<protein>
    <submittedName>
        <fullName evidence="1">Uncharacterized protein</fullName>
    </submittedName>
</protein>
<sequence>MQTTGKKYPLILMTLAILAAAIAPVVAGILWFTIIVGADSTNLLDRLVTEAGFKQSHKGEIEFINPDGPMPEMSRQAIPMAADATDPIPALKKACANIGLDQPRADQLDVEPDTICSGMWNGKRMQVNATQQCKADSCLLHVETSAFGF</sequence>
<gene>
    <name evidence="1" type="ORF">GAO09_15610</name>
</gene>
<dbReference type="EMBL" id="WIXI01000045">
    <property type="protein sequence ID" value="MQY47461.1"/>
    <property type="molecule type" value="Genomic_DNA"/>
</dbReference>
<dbReference type="Proteomes" id="UP000435138">
    <property type="component" value="Unassembled WGS sequence"/>
</dbReference>
<reference evidence="1 2" key="1">
    <citation type="submission" date="2019-11" db="EMBL/GenBank/DDBJ databases">
        <title>Genome analysis of Rhizobacterium cereale a novel genus and species isolated from maize roots in North Spain.</title>
        <authorList>
            <person name="Menendez E."/>
            <person name="Flores-Felix J.D."/>
            <person name="Ramirez-Bahena M.-H."/>
            <person name="Igual J.M."/>
            <person name="Garcia-Fraile P."/>
            <person name="Peix A."/>
            <person name="Velazquez E."/>
        </authorList>
    </citation>
    <scope>NUCLEOTIDE SEQUENCE [LARGE SCALE GENOMIC DNA]</scope>
    <source>
        <strain evidence="1 2">RZME27</strain>
    </source>
</reference>
<proteinExistence type="predicted"/>
<dbReference type="AlphaFoldDB" id="A0A6A8AFD5"/>